<dbReference type="AlphaFoldDB" id="A0A6N6VQN7"/>
<dbReference type="RefSeq" id="WP_153421414.1">
    <property type="nucleotide sequence ID" value="NZ_WFLM01000005.1"/>
</dbReference>
<feature type="domain" description="FAD dependent oxidoreductase" evidence="1">
    <location>
        <begin position="4"/>
        <end position="359"/>
    </location>
</feature>
<comment type="caution">
    <text evidence="2">The sequence shown here is derived from an EMBL/GenBank/DDBJ whole genome shotgun (WGS) entry which is preliminary data.</text>
</comment>
<sequence>MAKLIIVGSGILGLSVAEYLTREIFQGIEIKIITNNHKFSGSKAAAANLATKGQLFARDSHFELKLHGKKIYKNWIHNLLKEDNCSLPIDTIFKNGEGIDYFTSSNNRDKHYLRVKQDDNLLKKKNLPTNSILKIEENKIKYLDESWVDAQKLLNILKNVLIKRGVLFEENNFSEKKYHEIIKDKKIEHLIFCTGAWTKSLLENLNIPLPLQMTKQERLTFGSTFFGDNIIHNINNNFILSEKISNDLKSKVTFSGIINKTYISSSSLRIKSINEVNLKEINLKNNIILELAKNNIDDSPNLSEINELSQLNGFRVGYGHTEVVLDKLNISESKFKAFVCTGAHKSGYLFAPVIGHIVQNLLFK</sequence>
<dbReference type="Gene3D" id="3.30.9.10">
    <property type="entry name" value="D-Amino Acid Oxidase, subunit A, domain 2"/>
    <property type="match status" value="1"/>
</dbReference>
<dbReference type="SUPFAM" id="SSF51905">
    <property type="entry name" value="FAD/NAD(P)-binding domain"/>
    <property type="match status" value="1"/>
</dbReference>
<dbReference type="OrthoDB" id="5293517at2"/>
<keyword evidence="3" id="KW-1185">Reference proteome</keyword>
<evidence type="ECO:0000313" key="3">
    <source>
        <dbReference type="Proteomes" id="UP000437748"/>
    </source>
</evidence>
<dbReference type="InterPro" id="IPR036188">
    <property type="entry name" value="FAD/NAD-bd_sf"/>
</dbReference>
<dbReference type="EMBL" id="WFLM01000005">
    <property type="protein sequence ID" value="KAB8036997.1"/>
    <property type="molecule type" value="Genomic_DNA"/>
</dbReference>
<dbReference type="Proteomes" id="UP000437748">
    <property type="component" value="Unassembled WGS sequence"/>
</dbReference>
<dbReference type="Pfam" id="PF01266">
    <property type="entry name" value="DAO"/>
    <property type="match status" value="1"/>
</dbReference>
<evidence type="ECO:0000313" key="2">
    <source>
        <dbReference type="EMBL" id="KAB8036997.1"/>
    </source>
</evidence>
<proteinExistence type="predicted"/>
<gene>
    <name evidence="2" type="ORF">GCL60_14255</name>
</gene>
<protein>
    <submittedName>
        <fullName evidence="2">FAD-dependent oxidoreductase</fullName>
    </submittedName>
</protein>
<evidence type="ECO:0000259" key="1">
    <source>
        <dbReference type="Pfam" id="PF01266"/>
    </source>
</evidence>
<name>A0A6N6VQN7_9BACT</name>
<dbReference type="Gene3D" id="3.50.50.60">
    <property type="entry name" value="FAD/NAD(P)-binding domain"/>
    <property type="match status" value="1"/>
</dbReference>
<dbReference type="InterPro" id="IPR006076">
    <property type="entry name" value="FAD-dep_OxRdtase"/>
</dbReference>
<accession>A0A6N6VQN7</accession>
<reference evidence="2 3" key="1">
    <citation type="submission" date="2019-10" db="EMBL/GenBank/DDBJ databases">
        <title>New species of Slilvanegrellaceae.</title>
        <authorList>
            <person name="Pitt A."/>
            <person name="Hahn M.W."/>
        </authorList>
    </citation>
    <scope>NUCLEOTIDE SEQUENCE [LARGE SCALE GENOMIC DNA]</scope>
    <source>
        <strain evidence="2 3">SP-Ram-0.45-NSY-1</strain>
    </source>
</reference>
<organism evidence="2 3">
    <name type="scientific">Silvanigrella paludirubra</name>
    <dbReference type="NCBI Taxonomy" id="2499159"/>
    <lineage>
        <taxon>Bacteria</taxon>
        <taxon>Pseudomonadati</taxon>
        <taxon>Bdellovibrionota</taxon>
        <taxon>Oligoflexia</taxon>
        <taxon>Silvanigrellales</taxon>
        <taxon>Silvanigrellaceae</taxon>
        <taxon>Silvanigrella</taxon>
    </lineage>
</organism>